<dbReference type="PANTHER" id="PTHR21231">
    <property type="entry name" value="XPA-BINDING PROTEIN 1-RELATED"/>
    <property type="match status" value="1"/>
</dbReference>
<dbReference type="OMA" id="MWFGQLI"/>
<dbReference type="RefSeq" id="XP_004994304.1">
    <property type="nucleotide sequence ID" value="XM_004994247.1"/>
</dbReference>
<sequence>MTFGQVVIGPPGSGKTTYALAVGEFMRARLGRKVCVVNLDPACEGYWPPAHHHDDNDDDVVDDDDEEDSDEEDVAEGVVRTKSEAGNNTHSSSSGSSRRDKAQQGARKKQTTSINDNSTKDESATRLQGASSGDGRTFDIDVRDLVRADEVMERLQLGPNAALVFCMEFLEQNLSWLKERIDEHKGHTFVFDCPGQVELYTHHRMMRGIVQTMQDTWHMRVCCVHLVDSFMCSDPANFMSALLVSMSAMMMLELPHVNVLSKVDLIEAYGRLHFNLDFYTEVLDLHYLVDQMEAGMVGGGRRQQRFHALTVALADLVQDYALVHFQTLNVQSPESMGALVRAVDKAVGNLYTQASEGQVAMESAVFSQPPLHESHAFAAQREYMS</sequence>
<dbReference type="InterPro" id="IPR004130">
    <property type="entry name" value="Gpn"/>
</dbReference>
<dbReference type="KEGG" id="sre:PTSG_12237"/>
<keyword evidence="4 5" id="KW-0342">GTP-binding</keyword>
<keyword evidence="3 5" id="KW-0378">Hydrolase</keyword>
<dbReference type="Gene3D" id="3.40.50.300">
    <property type="entry name" value="P-loop containing nucleotide triphosphate hydrolases"/>
    <property type="match status" value="1"/>
</dbReference>
<evidence type="ECO:0000256" key="3">
    <source>
        <dbReference type="ARBA" id="ARBA00022801"/>
    </source>
</evidence>
<gene>
    <name evidence="7" type="ORF">PTSG_12237</name>
</gene>
<evidence type="ECO:0000256" key="4">
    <source>
        <dbReference type="ARBA" id="ARBA00023134"/>
    </source>
</evidence>
<dbReference type="eggNOG" id="KOG1533">
    <property type="taxonomic scope" value="Eukaryota"/>
</dbReference>
<evidence type="ECO:0000256" key="2">
    <source>
        <dbReference type="ARBA" id="ARBA00022741"/>
    </source>
</evidence>
<evidence type="ECO:0000256" key="5">
    <source>
        <dbReference type="RuleBase" id="RU365059"/>
    </source>
</evidence>
<dbReference type="GO" id="GO:0005737">
    <property type="term" value="C:cytoplasm"/>
    <property type="evidence" value="ECO:0007669"/>
    <property type="project" value="TreeGrafter"/>
</dbReference>
<comment type="similarity">
    <text evidence="1 5">Belongs to the GPN-loop GTPase family.</text>
</comment>
<dbReference type="EMBL" id="GL832965">
    <property type="protein sequence ID" value="EGD73273.1"/>
    <property type="molecule type" value="Genomic_DNA"/>
</dbReference>
<dbReference type="AlphaFoldDB" id="F2U970"/>
<dbReference type="GeneID" id="16074883"/>
<evidence type="ECO:0000256" key="6">
    <source>
        <dbReference type="SAM" id="MobiDB-lite"/>
    </source>
</evidence>
<keyword evidence="2 5" id="KW-0547">Nucleotide-binding</keyword>
<dbReference type="GO" id="GO:0003924">
    <property type="term" value="F:GTPase activity"/>
    <property type="evidence" value="ECO:0007669"/>
    <property type="project" value="TreeGrafter"/>
</dbReference>
<dbReference type="InParanoid" id="F2U970"/>
<comment type="function">
    <text evidence="5">Small GTPase required for proper localization of RNA polymerase II and III (RNAPII and RNAPIII). May act at an RNAP assembly step prior to nuclear import.</text>
</comment>
<comment type="subunit">
    <text evidence="5">Binds to RNA polymerase II (RNAPII).</text>
</comment>
<dbReference type="CDD" id="cd17871">
    <property type="entry name" value="GPN2"/>
    <property type="match status" value="1"/>
</dbReference>
<protein>
    <recommendedName>
        <fullName evidence="5">GPN-loop GTPase 2</fullName>
    </recommendedName>
</protein>
<evidence type="ECO:0000313" key="8">
    <source>
        <dbReference type="Proteomes" id="UP000007799"/>
    </source>
</evidence>
<dbReference type="GO" id="GO:0005525">
    <property type="term" value="F:GTP binding"/>
    <property type="evidence" value="ECO:0007669"/>
    <property type="project" value="UniProtKB-KW"/>
</dbReference>
<evidence type="ECO:0000256" key="1">
    <source>
        <dbReference type="ARBA" id="ARBA00005290"/>
    </source>
</evidence>
<name>F2U970_SALR5</name>
<reference evidence="7" key="1">
    <citation type="submission" date="2009-08" db="EMBL/GenBank/DDBJ databases">
        <title>Annotation of Salpingoeca rosetta.</title>
        <authorList>
            <consortium name="The Broad Institute Genome Sequencing Platform"/>
            <person name="Russ C."/>
            <person name="Cuomo C."/>
            <person name="Burger G."/>
            <person name="Gray M.W."/>
            <person name="Holland P.W.H."/>
            <person name="King N."/>
            <person name="Lang F.B.F."/>
            <person name="Roger A.J."/>
            <person name="Ruiz-Trillo I."/>
            <person name="Young S.K."/>
            <person name="Zeng Q."/>
            <person name="Gargeya S."/>
            <person name="Alvarado L."/>
            <person name="Berlin A."/>
            <person name="Chapman S.B."/>
            <person name="Chen Z."/>
            <person name="Freedman E."/>
            <person name="Gellesch M."/>
            <person name="Goldberg J."/>
            <person name="Griggs A."/>
            <person name="Gujja S."/>
            <person name="Heilman E."/>
            <person name="Heiman D."/>
            <person name="Howarth C."/>
            <person name="Mehta T."/>
            <person name="Neiman D."/>
            <person name="Pearson M."/>
            <person name="Roberts A."/>
            <person name="Saif S."/>
            <person name="Shea T."/>
            <person name="Shenoy N."/>
            <person name="Sisk P."/>
            <person name="Stolte C."/>
            <person name="Sykes S."/>
            <person name="White J."/>
            <person name="Yandava C."/>
            <person name="Haas B."/>
            <person name="Nusbaum C."/>
            <person name="Birren B."/>
        </authorList>
    </citation>
    <scope>NUCLEOTIDE SEQUENCE [LARGE SCALE GENOMIC DNA]</scope>
    <source>
        <strain evidence="7">ATCC 50818</strain>
    </source>
</reference>
<dbReference type="PANTHER" id="PTHR21231:SF3">
    <property type="entry name" value="GPN-LOOP GTPASE 2"/>
    <property type="match status" value="1"/>
</dbReference>
<feature type="compositionally biased region" description="Acidic residues" evidence="6">
    <location>
        <begin position="56"/>
        <end position="75"/>
    </location>
</feature>
<feature type="region of interest" description="Disordered" evidence="6">
    <location>
        <begin position="47"/>
        <end position="133"/>
    </location>
</feature>
<evidence type="ECO:0000313" key="7">
    <source>
        <dbReference type="EMBL" id="EGD73273.1"/>
    </source>
</evidence>
<keyword evidence="8" id="KW-1185">Reference proteome</keyword>
<dbReference type="FunCoup" id="F2U970">
    <property type="interactions" value="438"/>
</dbReference>
<dbReference type="OrthoDB" id="5839at2759"/>
<proteinExistence type="inferred from homology"/>
<dbReference type="STRING" id="946362.F2U970"/>
<dbReference type="Proteomes" id="UP000007799">
    <property type="component" value="Unassembled WGS sequence"/>
</dbReference>
<dbReference type="Pfam" id="PF03029">
    <property type="entry name" value="ATP_bind_1"/>
    <property type="match status" value="2"/>
</dbReference>
<dbReference type="SUPFAM" id="SSF52540">
    <property type="entry name" value="P-loop containing nucleoside triphosphate hydrolases"/>
    <property type="match status" value="2"/>
</dbReference>
<accession>F2U970</accession>
<dbReference type="InterPro" id="IPR027417">
    <property type="entry name" value="P-loop_NTPase"/>
</dbReference>
<organism evidence="8">
    <name type="scientific">Salpingoeca rosetta (strain ATCC 50818 / BSB-021)</name>
    <dbReference type="NCBI Taxonomy" id="946362"/>
    <lineage>
        <taxon>Eukaryota</taxon>
        <taxon>Choanoflagellata</taxon>
        <taxon>Craspedida</taxon>
        <taxon>Salpingoecidae</taxon>
        <taxon>Salpingoeca</taxon>
    </lineage>
</organism>
<dbReference type="InterPro" id="IPR030231">
    <property type="entry name" value="Gpn2"/>
</dbReference>
<dbReference type="FunFam" id="3.40.50.300:FF:000338">
    <property type="entry name" value="GPN-loop GTPase 2"/>
    <property type="match status" value="1"/>
</dbReference>